<evidence type="ECO:0000256" key="2">
    <source>
        <dbReference type="ARBA" id="ARBA00022723"/>
    </source>
</evidence>
<accession>A0A6G8Q8U1</accession>
<evidence type="ECO:0000256" key="3">
    <source>
        <dbReference type="ARBA" id="ARBA00022801"/>
    </source>
</evidence>
<feature type="domain" description="Metallo-beta-lactamase" evidence="5">
    <location>
        <begin position="15"/>
        <end position="171"/>
    </location>
</feature>
<protein>
    <submittedName>
        <fullName evidence="6">MBL fold metallo-hydrolase</fullName>
    </submittedName>
</protein>
<gene>
    <name evidence="6" type="ORF">GBA63_09795</name>
</gene>
<dbReference type="SUPFAM" id="SSF56281">
    <property type="entry name" value="Metallo-hydrolase/oxidoreductase"/>
    <property type="match status" value="1"/>
</dbReference>
<proteinExistence type="predicted"/>
<dbReference type="SMART" id="SM00849">
    <property type="entry name" value="Lactamase_B"/>
    <property type="match status" value="1"/>
</dbReference>
<dbReference type="KEGG" id="rub:GBA63_09795"/>
<evidence type="ECO:0000256" key="1">
    <source>
        <dbReference type="ARBA" id="ARBA00001947"/>
    </source>
</evidence>
<dbReference type="EMBL" id="CP045119">
    <property type="protein sequence ID" value="QIN82905.1"/>
    <property type="molecule type" value="Genomic_DNA"/>
</dbReference>
<evidence type="ECO:0000313" key="7">
    <source>
        <dbReference type="Proteomes" id="UP000501452"/>
    </source>
</evidence>
<dbReference type="PANTHER" id="PTHR46233:SF3">
    <property type="entry name" value="HYDROXYACYLGLUTATHIONE HYDROLASE GLOC"/>
    <property type="match status" value="1"/>
</dbReference>
<name>A0A6G8Q8U1_9ACTN</name>
<dbReference type="AlphaFoldDB" id="A0A6G8Q8U1"/>
<keyword evidence="2" id="KW-0479">Metal-binding</keyword>
<dbReference type="Pfam" id="PF00753">
    <property type="entry name" value="Lactamase_B"/>
    <property type="match status" value="1"/>
</dbReference>
<dbReference type="CDD" id="cd06262">
    <property type="entry name" value="metallo-hydrolase-like_MBL-fold"/>
    <property type="match status" value="1"/>
</dbReference>
<organism evidence="6 7">
    <name type="scientific">Rubrobacter tropicus</name>
    <dbReference type="NCBI Taxonomy" id="2653851"/>
    <lineage>
        <taxon>Bacteria</taxon>
        <taxon>Bacillati</taxon>
        <taxon>Actinomycetota</taxon>
        <taxon>Rubrobacteria</taxon>
        <taxon>Rubrobacterales</taxon>
        <taxon>Rubrobacteraceae</taxon>
        <taxon>Rubrobacter</taxon>
    </lineage>
</organism>
<evidence type="ECO:0000259" key="5">
    <source>
        <dbReference type="SMART" id="SM00849"/>
    </source>
</evidence>
<dbReference type="GO" id="GO:0016787">
    <property type="term" value="F:hydrolase activity"/>
    <property type="evidence" value="ECO:0007669"/>
    <property type="project" value="UniProtKB-KW"/>
</dbReference>
<sequence length="192" mass="20380">MTEIEQVTVSMDGFEVNSYVVHAPEGDVIVDAGAEPEKILGAVRAPVVAVLITHAHADHVGALDAVLRETNAPLYVHPDAAEGTGVGVYEPLDEGQVLDLAGETFRVLHTPGHAVGSVTFVVGRDQIVGDLILPGSVGRTDIDGASWEDLEISLRKVMPLWEDGTRLYAGHGPVLLASEQLENNPYLPPVLP</sequence>
<dbReference type="RefSeq" id="WP_166175680.1">
    <property type="nucleotide sequence ID" value="NZ_CP045119.1"/>
</dbReference>
<keyword evidence="7" id="KW-1185">Reference proteome</keyword>
<evidence type="ECO:0000313" key="6">
    <source>
        <dbReference type="EMBL" id="QIN82905.1"/>
    </source>
</evidence>
<dbReference type="InterPro" id="IPR036866">
    <property type="entry name" value="RibonucZ/Hydroxyglut_hydro"/>
</dbReference>
<reference evidence="6 7" key="1">
    <citation type="submission" date="2019-10" db="EMBL/GenBank/DDBJ databases">
        <title>Rubrobacter sp nov SCSIO 52090 isolated from a deep-sea sediment in the South China Sea.</title>
        <authorList>
            <person name="Chen R.W."/>
        </authorList>
    </citation>
    <scope>NUCLEOTIDE SEQUENCE [LARGE SCALE GENOMIC DNA]</scope>
    <source>
        <strain evidence="6 7">SCSIO 52909</strain>
    </source>
</reference>
<keyword evidence="3 6" id="KW-0378">Hydrolase</keyword>
<dbReference type="GO" id="GO:0046872">
    <property type="term" value="F:metal ion binding"/>
    <property type="evidence" value="ECO:0007669"/>
    <property type="project" value="UniProtKB-KW"/>
</dbReference>
<dbReference type="PANTHER" id="PTHR46233">
    <property type="entry name" value="HYDROXYACYLGLUTATHIONE HYDROLASE GLOC"/>
    <property type="match status" value="1"/>
</dbReference>
<evidence type="ECO:0000256" key="4">
    <source>
        <dbReference type="ARBA" id="ARBA00022833"/>
    </source>
</evidence>
<dbReference type="Proteomes" id="UP000501452">
    <property type="component" value="Chromosome"/>
</dbReference>
<dbReference type="InterPro" id="IPR001279">
    <property type="entry name" value="Metallo-B-lactamas"/>
</dbReference>
<comment type="cofactor">
    <cofactor evidence="1">
        <name>Zn(2+)</name>
        <dbReference type="ChEBI" id="CHEBI:29105"/>
    </cofactor>
</comment>
<dbReference type="InterPro" id="IPR051453">
    <property type="entry name" value="MBL_Glyoxalase_II"/>
</dbReference>
<dbReference type="Gene3D" id="3.60.15.10">
    <property type="entry name" value="Ribonuclease Z/Hydroxyacylglutathione hydrolase-like"/>
    <property type="match status" value="1"/>
</dbReference>
<keyword evidence="4" id="KW-0862">Zinc</keyword>